<gene>
    <name evidence="1" type="ORF">H6A04_03295</name>
</gene>
<protein>
    <recommendedName>
        <fullName evidence="3">Phage XkdN-like protein</fullName>
    </recommendedName>
</protein>
<dbReference type="Proteomes" id="UP000728968">
    <property type="component" value="Unassembled WGS sequence"/>
</dbReference>
<reference evidence="1 2" key="1">
    <citation type="journal article" date="2021" name="Sci. Rep.">
        <title>The distribution of antibiotic resistance genes in chicken gut microbiota commensals.</title>
        <authorList>
            <person name="Juricova H."/>
            <person name="Matiasovicova J."/>
            <person name="Kubasova T."/>
            <person name="Cejkova D."/>
            <person name="Rychlik I."/>
        </authorList>
    </citation>
    <scope>NUCLEOTIDE SEQUENCE [LARGE SCALE GENOMIC DNA]</scope>
    <source>
        <strain evidence="1 2">An425</strain>
    </source>
</reference>
<sequence>MSMTLEQFIQKARENEEKKVKITTMNIAGFGEVEFQRPNTSVLLKFQSELTTGYKKEISIDEEQEEQAQKTSTSDIDMLKFAKASSTFIYNTCSMMRTKEIRDMFKKIYPEDIPLELFNVSDVITIAVDVFNKFEGKKETKEIKEDIKN</sequence>
<dbReference type="EMBL" id="JACJLT010000018">
    <property type="protein sequence ID" value="MBM6874685.1"/>
    <property type="molecule type" value="Genomic_DNA"/>
</dbReference>
<proteinExistence type="predicted"/>
<keyword evidence="2" id="KW-1185">Reference proteome</keyword>
<name>A0ABS2G0E4_FUSMR</name>
<evidence type="ECO:0000313" key="2">
    <source>
        <dbReference type="Proteomes" id="UP000728968"/>
    </source>
</evidence>
<evidence type="ECO:0008006" key="3">
    <source>
        <dbReference type="Google" id="ProtNLM"/>
    </source>
</evidence>
<dbReference type="RefSeq" id="WP_204715807.1">
    <property type="nucleotide sequence ID" value="NZ_JACJLT010000018.1"/>
</dbReference>
<accession>A0ABS2G0E4</accession>
<organism evidence="1 2">
    <name type="scientific">Fusobacterium mortiferum</name>
    <dbReference type="NCBI Taxonomy" id="850"/>
    <lineage>
        <taxon>Bacteria</taxon>
        <taxon>Fusobacteriati</taxon>
        <taxon>Fusobacteriota</taxon>
        <taxon>Fusobacteriia</taxon>
        <taxon>Fusobacteriales</taxon>
        <taxon>Fusobacteriaceae</taxon>
        <taxon>Fusobacterium</taxon>
    </lineage>
</organism>
<comment type="caution">
    <text evidence="1">The sequence shown here is derived from an EMBL/GenBank/DDBJ whole genome shotgun (WGS) entry which is preliminary data.</text>
</comment>
<evidence type="ECO:0000313" key="1">
    <source>
        <dbReference type="EMBL" id="MBM6874685.1"/>
    </source>
</evidence>